<dbReference type="GO" id="GO:0003677">
    <property type="term" value="F:DNA binding"/>
    <property type="evidence" value="ECO:0007669"/>
    <property type="project" value="UniProtKB-UniRule"/>
</dbReference>
<feature type="domain" description="HTH tetR-type" evidence="3">
    <location>
        <begin position="8"/>
        <end position="68"/>
    </location>
</feature>
<organism evidence="4 5">
    <name type="scientific">Phaeobacter gallaeciensis</name>
    <dbReference type="NCBI Taxonomy" id="60890"/>
    <lineage>
        <taxon>Bacteria</taxon>
        <taxon>Pseudomonadati</taxon>
        <taxon>Pseudomonadota</taxon>
        <taxon>Alphaproteobacteria</taxon>
        <taxon>Rhodobacterales</taxon>
        <taxon>Roseobacteraceae</taxon>
        <taxon>Phaeobacter</taxon>
    </lineage>
</organism>
<protein>
    <recommendedName>
        <fullName evidence="3">HTH tetR-type domain-containing protein</fullName>
    </recommendedName>
</protein>
<dbReference type="InterPro" id="IPR001647">
    <property type="entry name" value="HTH_TetR"/>
</dbReference>
<proteinExistence type="predicted"/>
<evidence type="ECO:0000313" key="5">
    <source>
        <dbReference type="Proteomes" id="UP000252706"/>
    </source>
</evidence>
<comment type="caution">
    <text evidence="4">The sequence shown here is derived from an EMBL/GenBank/DDBJ whole genome shotgun (WGS) entry which is preliminary data.</text>
</comment>
<name>A0A366X6X3_9RHOB</name>
<evidence type="ECO:0000259" key="3">
    <source>
        <dbReference type="PROSITE" id="PS50977"/>
    </source>
</evidence>
<evidence type="ECO:0000313" key="4">
    <source>
        <dbReference type="EMBL" id="RBW58396.1"/>
    </source>
</evidence>
<dbReference type="EMBL" id="QOCE01000015">
    <property type="protein sequence ID" value="RBW58396.1"/>
    <property type="molecule type" value="Genomic_DNA"/>
</dbReference>
<dbReference type="Pfam" id="PF00440">
    <property type="entry name" value="TetR_N"/>
    <property type="match status" value="1"/>
</dbReference>
<feature type="DNA-binding region" description="H-T-H motif" evidence="2">
    <location>
        <begin position="31"/>
        <end position="50"/>
    </location>
</feature>
<evidence type="ECO:0000256" key="2">
    <source>
        <dbReference type="PROSITE-ProRule" id="PRU00335"/>
    </source>
</evidence>
<dbReference type="InterPro" id="IPR009057">
    <property type="entry name" value="Homeodomain-like_sf"/>
</dbReference>
<evidence type="ECO:0000256" key="1">
    <source>
        <dbReference type="ARBA" id="ARBA00023125"/>
    </source>
</evidence>
<keyword evidence="1 2" id="KW-0238">DNA-binding</keyword>
<dbReference type="Gene3D" id="1.10.357.10">
    <property type="entry name" value="Tetracycline Repressor, domain 2"/>
    <property type="match status" value="1"/>
</dbReference>
<dbReference type="OrthoDB" id="9809265at2"/>
<gene>
    <name evidence="4" type="ORF">DS909_06865</name>
</gene>
<reference evidence="4 5" key="1">
    <citation type="submission" date="2018-07" db="EMBL/GenBank/DDBJ databases">
        <title>Modular assembly of carbohydrate-degrading microbial communities in the ocean.</title>
        <authorList>
            <person name="Enke T.N."/>
            <person name="Datta M.S."/>
            <person name="Schwartzman J.A."/>
            <person name="Cermak N."/>
            <person name="Schmitz D.A."/>
            <person name="Barrere J."/>
            <person name="Cordero O.X."/>
        </authorList>
    </citation>
    <scope>NUCLEOTIDE SEQUENCE [LARGE SCALE GENOMIC DNA]</scope>
    <source>
        <strain evidence="4 5">C3M10</strain>
    </source>
</reference>
<dbReference type="PROSITE" id="PS50977">
    <property type="entry name" value="HTH_TETR_2"/>
    <property type="match status" value="1"/>
</dbReference>
<dbReference type="RefSeq" id="WP_113822724.1">
    <property type="nucleotide sequence ID" value="NZ_QOCE01000015.1"/>
</dbReference>
<dbReference type="AlphaFoldDB" id="A0A366X6X3"/>
<dbReference type="Proteomes" id="UP000252706">
    <property type="component" value="Unassembled WGS sequence"/>
</dbReference>
<sequence>MGRPSVQKQRKAEVLDAFLTCAAKYGIEGATLERIAAEAGLKRPLIRHHLGNRDDMVKALAEHVLAEIEALTGRMKEALVDYPSAKDFIDTLFSRESVTDPRLNIVFQSLAQASETYPGLRLELIRVMQKLYDMASEVMAQNYPRSSNADCQIVGQGIVGLYLTQDSLNPLNPPVEWAYSAYLAALRLANTLQAA</sequence>
<dbReference type="SUPFAM" id="SSF46689">
    <property type="entry name" value="Homeodomain-like"/>
    <property type="match status" value="1"/>
</dbReference>
<accession>A0A366X6X3</accession>